<organism evidence="2 3">
    <name type="scientific">Drosophila gunungcola</name>
    <name type="common">fruit fly</name>
    <dbReference type="NCBI Taxonomy" id="103775"/>
    <lineage>
        <taxon>Eukaryota</taxon>
        <taxon>Metazoa</taxon>
        <taxon>Ecdysozoa</taxon>
        <taxon>Arthropoda</taxon>
        <taxon>Hexapoda</taxon>
        <taxon>Insecta</taxon>
        <taxon>Pterygota</taxon>
        <taxon>Neoptera</taxon>
        <taxon>Endopterygota</taxon>
        <taxon>Diptera</taxon>
        <taxon>Brachycera</taxon>
        <taxon>Muscomorpha</taxon>
        <taxon>Ephydroidea</taxon>
        <taxon>Drosophilidae</taxon>
        <taxon>Drosophila</taxon>
        <taxon>Sophophora</taxon>
    </lineage>
</organism>
<sequence length="60" mass="6494">MHEVDEYSEAPTNSPGQTTGIQQKQQQQQQQQQIGNCKAAKLEGSSLANSQINPANITPV</sequence>
<feature type="compositionally biased region" description="Polar residues" evidence="1">
    <location>
        <begin position="10"/>
        <end position="21"/>
    </location>
</feature>
<comment type="caution">
    <text evidence="2">The sequence shown here is derived from an EMBL/GenBank/DDBJ whole genome shotgun (WGS) entry which is preliminary data.</text>
</comment>
<gene>
    <name evidence="2" type="ORF">M5D96_004204</name>
</gene>
<feature type="region of interest" description="Disordered" evidence="1">
    <location>
        <begin position="1"/>
        <end position="37"/>
    </location>
</feature>
<keyword evidence="3" id="KW-1185">Reference proteome</keyword>
<dbReference type="AlphaFoldDB" id="A0A9P9YTN5"/>
<reference evidence="2" key="1">
    <citation type="journal article" date="2023" name="Genome Biol. Evol.">
        <title>Long-read-based Genome Assembly of Drosophila gunungcola Reveals Fewer Chemosensory Genes in Flower-breeding Species.</title>
        <authorList>
            <person name="Negi A."/>
            <person name="Liao B.Y."/>
            <person name="Yeh S.D."/>
        </authorList>
    </citation>
    <scope>NUCLEOTIDE SEQUENCE</scope>
    <source>
        <strain evidence="2">Sukarami</strain>
    </source>
</reference>
<dbReference type="EMBL" id="JAMKOV010000002">
    <property type="protein sequence ID" value="KAI8042881.1"/>
    <property type="molecule type" value="Genomic_DNA"/>
</dbReference>
<evidence type="ECO:0000313" key="2">
    <source>
        <dbReference type="EMBL" id="KAI8042881.1"/>
    </source>
</evidence>
<evidence type="ECO:0000313" key="3">
    <source>
        <dbReference type="Proteomes" id="UP001059596"/>
    </source>
</evidence>
<protein>
    <submittedName>
        <fullName evidence="2">Uncharacterized protein</fullName>
    </submittedName>
</protein>
<name>A0A9P9YTN5_9MUSC</name>
<proteinExistence type="predicted"/>
<feature type="compositionally biased region" description="Low complexity" evidence="1">
    <location>
        <begin position="22"/>
        <end position="33"/>
    </location>
</feature>
<dbReference type="Proteomes" id="UP001059596">
    <property type="component" value="Unassembled WGS sequence"/>
</dbReference>
<accession>A0A9P9YTN5</accession>
<evidence type="ECO:0000256" key="1">
    <source>
        <dbReference type="SAM" id="MobiDB-lite"/>
    </source>
</evidence>